<evidence type="ECO:0000256" key="1">
    <source>
        <dbReference type="SAM" id="SignalP"/>
    </source>
</evidence>
<evidence type="ECO:0000313" key="2">
    <source>
        <dbReference type="EMBL" id="KAK8231957.1"/>
    </source>
</evidence>
<reference evidence="2 3" key="1">
    <citation type="submission" date="2024-04" db="EMBL/GenBank/DDBJ databases">
        <title>Phyllosticta paracitricarpa is synonymous to the EU quarantine fungus P. citricarpa based on phylogenomic analyses.</title>
        <authorList>
            <consortium name="Lawrence Berkeley National Laboratory"/>
            <person name="Van Ingen-Buijs V.A."/>
            <person name="Van Westerhoven A.C."/>
            <person name="Haridas S."/>
            <person name="Skiadas P."/>
            <person name="Martin F."/>
            <person name="Groenewald J.Z."/>
            <person name="Crous P.W."/>
            <person name="Seidl M.F."/>
        </authorList>
    </citation>
    <scope>NUCLEOTIDE SEQUENCE [LARGE SCALE GENOMIC DNA]</scope>
    <source>
        <strain evidence="2 3">CBS 123374</strain>
    </source>
</reference>
<dbReference type="EMBL" id="JBBWRZ010000007">
    <property type="protein sequence ID" value="KAK8231957.1"/>
    <property type="molecule type" value="Genomic_DNA"/>
</dbReference>
<accession>A0ABR1YJG9</accession>
<evidence type="ECO:0008006" key="4">
    <source>
        <dbReference type="Google" id="ProtNLM"/>
    </source>
</evidence>
<evidence type="ECO:0000313" key="3">
    <source>
        <dbReference type="Proteomes" id="UP001492380"/>
    </source>
</evidence>
<proteinExistence type="predicted"/>
<sequence length="110" mass="12754">MALLPLALSLLAILLKESSKNLSNDEFPVARYRGHHPCHPACNPHMRVCEDRRQRRPKLQMAANEKPPAKRRLCALGMNRQGRLLDRSQSHAMVWIRRMRPMNGRILAPW</sequence>
<organism evidence="2 3">
    <name type="scientific">Phyllosticta capitalensis</name>
    <dbReference type="NCBI Taxonomy" id="121624"/>
    <lineage>
        <taxon>Eukaryota</taxon>
        <taxon>Fungi</taxon>
        <taxon>Dikarya</taxon>
        <taxon>Ascomycota</taxon>
        <taxon>Pezizomycotina</taxon>
        <taxon>Dothideomycetes</taxon>
        <taxon>Dothideomycetes incertae sedis</taxon>
        <taxon>Botryosphaeriales</taxon>
        <taxon>Phyllostictaceae</taxon>
        <taxon>Phyllosticta</taxon>
    </lineage>
</organism>
<dbReference type="Proteomes" id="UP001492380">
    <property type="component" value="Unassembled WGS sequence"/>
</dbReference>
<name>A0ABR1YJG9_9PEZI</name>
<gene>
    <name evidence="2" type="ORF">HDK90DRAFT_291502</name>
</gene>
<comment type="caution">
    <text evidence="2">The sequence shown here is derived from an EMBL/GenBank/DDBJ whole genome shotgun (WGS) entry which is preliminary data.</text>
</comment>
<feature type="signal peptide" evidence="1">
    <location>
        <begin position="1"/>
        <end position="18"/>
    </location>
</feature>
<protein>
    <recommendedName>
        <fullName evidence="4">Secreted protein</fullName>
    </recommendedName>
</protein>
<feature type="chain" id="PRO_5045633653" description="Secreted protein" evidence="1">
    <location>
        <begin position="19"/>
        <end position="110"/>
    </location>
</feature>
<keyword evidence="3" id="KW-1185">Reference proteome</keyword>
<keyword evidence="1" id="KW-0732">Signal</keyword>